<dbReference type="RefSeq" id="XP_002950683.1">
    <property type="nucleotide sequence ID" value="XM_002950637.1"/>
</dbReference>
<protein>
    <recommendedName>
        <fullName evidence="4">Telomeric single stranded DNA binding POT1/Cdc13 domain-containing protein</fullName>
    </recommendedName>
</protein>
<dbReference type="GO" id="GO:0000783">
    <property type="term" value="C:nuclear telomere cap complex"/>
    <property type="evidence" value="ECO:0007669"/>
    <property type="project" value="TreeGrafter"/>
</dbReference>
<feature type="compositionally biased region" description="Low complexity" evidence="1">
    <location>
        <begin position="560"/>
        <end position="582"/>
    </location>
</feature>
<feature type="region of interest" description="Disordered" evidence="1">
    <location>
        <begin position="614"/>
        <end position="638"/>
    </location>
</feature>
<feature type="region of interest" description="Disordered" evidence="1">
    <location>
        <begin position="436"/>
        <end position="476"/>
    </location>
</feature>
<keyword evidence="3" id="KW-1185">Reference proteome</keyword>
<dbReference type="SUPFAM" id="SSF50249">
    <property type="entry name" value="Nucleic acid-binding proteins"/>
    <property type="match status" value="1"/>
</dbReference>
<feature type="compositionally biased region" description="Low complexity" evidence="1">
    <location>
        <begin position="614"/>
        <end position="625"/>
    </location>
</feature>
<proteinExistence type="predicted"/>
<evidence type="ECO:0000313" key="3">
    <source>
        <dbReference type="Proteomes" id="UP000001058"/>
    </source>
</evidence>
<dbReference type="AlphaFoldDB" id="D8TW84"/>
<accession>D8TW84</accession>
<dbReference type="InterPro" id="IPR028389">
    <property type="entry name" value="POT1"/>
</dbReference>
<dbReference type="OrthoDB" id="544296at2759"/>
<gene>
    <name evidence="2" type="ORF">VOLCADRAFT_91120</name>
</gene>
<sequence>MPPNVLPLKTLREAAEGQLYAPTSVCAWVTWFSVPRNSRGSDLYVLLHLSDITLSGEGMEVLRNSSTERVMPDEPPYVTCTIFGPLHLLPQFPAQDEPRIIYLHRTKMVMYNGERQLRVKLEEKGGPSGDTYSIYAVAGVAHPERDPPVLIATSHHVTMMPQQDPVAPLRIQALRRWILETRRMMQLPGPHQAPSAAPAGQLRPYQPPEQTREVQDQEAVLKTVQELAPPLATDRVTPVVGPMAPASLICKVLAVDFSHYPDYYILHVWDGTNALPMPLSYTSTPTTAGGGPTPPPASAVGWVRNPQPLPRPGDWIKLKDMVPRFVQGQLQLLFAERSSLDHRPGVRNAGAPTAGESRGEHPAQNPPQQRGGAGGQPSPFPLQNAAPRDPSSWLARVCHPWRALPLRTLRQVLMQQDTCDCTPARVLVRVMAVLNPPLPPPPSPAVSAVAASTGPRASTTPSGQDRSDVSVDSTSPAAHQLRTSLLRAVLPAAALRCEQEVVGTQLDRSGNGRTFALALLLQDATASLRAVVLGGAANLFLWDLPPPSGDVAARAAATWQGQQRPPQQQSESQLQSSAVSQSNPLRVMTRSRAKMAAAVPAVAPDAAAAPATAAPDAAATAVPPAQREEPGQQCGQAGLDDWDKLFMALRWLSEQSGPEGTWMEAVLRPMYRDRGNPWQSAVYSLEHTVLQLPQHLKNSAAAAERGQGSAPGMGMDSRGSVRLSHPPSRPLQISMAHIGRKSLMLQRTHQAPSSQQI</sequence>
<feature type="region of interest" description="Disordered" evidence="1">
    <location>
        <begin position="551"/>
        <end position="583"/>
    </location>
</feature>
<dbReference type="GO" id="GO:0016233">
    <property type="term" value="P:telomere capping"/>
    <property type="evidence" value="ECO:0007669"/>
    <property type="project" value="TreeGrafter"/>
</dbReference>
<dbReference type="GO" id="GO:0010521">
    <property type="term" value="F:telomerase inhibitor activity"/>
    <property type="evidence" value="ECO:0007669"/>
    <property type="project" value="TreeGrafter"/>
</dbReference>
<dbReference type="InParanoid" id="D8TW84"/>
<feature type="region of interest" description="Disordered" evidence="1">
    <location>
        <begin position="188"/>
        <end position="216"/>
    </location>
</feature>
<feature type="region of interest" description="Disordered" evidence="1">
    <location>
        <begin position="342"/>
        <end position="389"/>
    </location>
</feature>
<dbReference type="PANTHER" id="PTHR14513:SF0">
    <property type="entry name" value="PROTECTION OF TELOMERES PROTEIN 1"/>
    <property type="match status" value="1"/>
</dbReference>
<dbReference type="GO" id="GO:0098505">
    <property type="term" value="F:G-rich strand telomeric DNA binding"/>
    <property type="evidence" value="ECO:0007669"/>
    <property type="project" value="TreeGrafter"/>
</dbReference>
<reference evidence="2 3" key="1">
    <citation type="journal article" date="2010" name="Science">
        <title>Genomic analysis of organismal complexity in the multicellular green alga Volvox carteri.</title>
        <authorList>
            <person name="Prochnik S.E."/>
            <person name="Umen J."/>
            <person name="Nedelcu A.M."/>
            <person name="Hallmann A."/>
            <person name="Miller S.M."/>
            <person name="Nishii I."/>
            <person name="Ferris P."/>
            <person name="Kuo A."/>
            <person name="Mitros T."/>
            <person name="Fritz-Laylin L.K."/>
            <person name="Hellsten U."/>
            <person name="Chapman J."/>
            <person name="Simakov O."/>
            <person name="Rensing S.A."/>
            <person name="Terry A."/>
            <person name="Pangilinan J."/>
            <person name="Kapitonov V."/>
            <person name="Jurka J."/>
            <person name="Salamov A."/>
            <person name="Shapiro H."/>
            <person name="Schmutz J."/>
            <person name="Grimwood J."/>
            <person name="Lindquist E."/>
            <person name="Lucas S."/>
            <person name="Grigoriev I.V."/>
            <person name="Schmitt R."/>
            <person name="Kirk D."/>
            <person name="Rokhsar D.S."/>
        </authorList>
    </citation>
    <scope>NUCLEOTIDE SEQUENCE [LARGE SCALE GENOMIC DNA]</scope>
    <source>
        <strain evidence="3">f. Nagariensis / Eve</strain>
    </source>
</reference>
<name>D8TW84_VOLCA</name>
<dbReference type="KEGG" id="vcn:VOLCADRAFT_91120"/>
<dbReference type="InterPro" id="IPR012340">
    <property type="entry name" value="NA-bd_OB-fold"/>
</dbReference>
<dbReference type="Gene3D" id="2.40.50.140">
    <property type="entry name" value="Nucleic acid-binding proteins"/>
    <property type="match status" value="1"/>
</dbReference>
<dbReference type="GeneID" id="9617703"/>
<dbReference type="EMBL" id="GL378340">
    <property type="protein sequence ID" value="EFJ48429.1"/>
    <property type="molecule type" value="Genomic_DNA"/>
</dbReference>
<evidence type="ECO:0000313" key="2">
    <source>
        <dbReference type="EMBL" id="EFJ48429.1"/>
    </source>
</evidence>
<organism evidence="3">
    <name type="scientific">Volvox carteri f. nagariensis</name>
    <dbReference type="NCBI Taxonomy" id="3068"/>
    <lineage>
        <taxon>Eukaryota</taxon>
        <taxon>Viridiplantae</taxon>
        <taxon>Chlorophyta</taxon>
        <taxon>core chlorophytes</taxon>
        <taxon>Chlorophyceae</taxon>
        <taxon>CS clade</taxon>
        <taxon>Chlamydomonadales</taxon>
        <taxon>Volvocaceae</taxon>
        <taxon>Volvox</taxon>
    </lineage>
</organism>
<evidence type="ECO:0000256" key="1">
    <source>
        <dbReference type="SAM" id="MobiDB-lite"/>
    </source>
</evidence>
<dbReference type="PANTHER" id="PTHR14513">
    <property type="entry name" value="PROTECTION OF TELOMERES 1"/>
    <property type="match status" value="1"/>
</dbReference>
<dbReference type="Proteomes" id="UP000001058">
    <property type="component" value="Unassembled WGS sequence"/>
</dbReference>
<feature type="compositionally biased region" description="Polar residues" evidence="1">
    <location>
        <begin position="455"/>
        <end position="476"/>
    </location>
</feature>
<evidence type="ECO:0008006" key="4">
    <source>
        <dbReference type="Google" id="ProtNLM"/>
    </source>
</evidence>
<dbReference type="GO" id="GO:0032210">
    <property type="term" value="P:regulation of telomere maintenance via telomerase"/>
    <property type="evidence" value="ECO:0007669"/>
    <property type="project" value="TreeGrafter"/>
</dbReference>
<feature type="region of interest" description="Disordered" evidence="1">
    <location>
        <begin position="699"/>
        <end position="729"/>
    </location>
</feature>